<dbReference type="PROSITE" id="PS00409">
    <property type="entry name" value="PROKAR_NTER_METHYL"/>
    <property type="match status" value="1"/>
</dbReference>
<accession>A0A917G1Q1</accession>
<keyword evidence="2" id="KW-0178">Competence</keyword>
<keyword evidence="3" id="KW-0812">Transmembrane</keyword>
<dbReference type="Proteomes" id="UP000616608">
    <property type="component" value="Unassembled WGS sequence"/>
</dbReference>
<keyword evidence="3" id="KW-0472">Membrane</keyword>
<keyword evidence="5" id="KW-1185">Reference proteome</keyword>
<reference evidence="4" key="2">
    <citation type="submission" date="2020-09" db="EMBL/GenBank/DDBJ databases">
        <authorList>
            <person name="Sun Q."/>
            <person name="Zhou Y."/>
        </authorList>
    </citation>
    <scope>NUCLEOTIDE SEQUENCE</scope>
    <source>
        <strain evidence="4">CGMCC 1.15760</strain>
    </source>
</reference>
<evidence type="ECO:0000313" key="4">
    <source>
        <dbReference type="EMBL" id="GGG17998.1"/>
    </source>
</evidence>
<keyword evidence="3" id="KW-1133">Transmembrane helix</keyword>
<dbReference type="GO" id="GO:0009986">
    <property type="term" value="C:cell surface"/>
    <property type="evidence" value="ECO:0007669"/>
    <property type="project" value="UniProtKB-SubCell"/>
</dbReference>
<gene>
    <name evidence="4" type="ORF">GCM10007425_10550</name>
</gene>
<protein>
    <submittedName>
        <fullName evidence="4">Uncharacterized protein</fullName>
    </submittedName>
</protein>
<sequence length="96" mass="11100">MKCEAGFTLIESLLGMMIVSLIITTIVPGYIITQKNMRMRYESLQATHVALDGIKRFYYEQQEEGHQVIEGTTYRWQVVEAGICVYYHEQSKCTTL</sequence>
<evidence type="ECO:0000256" key="3">
    <source>
        <dbReference type="SAM" id="Phobius"/>
    </source>
</evidence>
<dbReference type="RefSeq" id="WP_188613983.1">
    <property type="nucleotide sequence ID" value="NZ_BMJT01000003.1"/>
</dbReference>
<dbReference type="Pfam" id="PF07963">
    <property type="entry name" value="N_methyl"/>
    <property type="match status" value="1"/>
</dbReference>
<organism evidence="4 5">
    <name type="scientific">Lysinibacillus alkalisoli</name>
    <dbReference type="NCBI Taxonomy" id="1911548"/>
    <lineage>
        <taxon>Bacteria</taxon>
        <taxon>Bacillati</taxon>
        <taxon>Bacillota</taxon>
        <taxon>Bacilli</taxon>
        <taxon>Bacillales</taxon>
        <taxon>Bacillaceae</taxon>
        <taxon>Lysinibacillus</taxon>
    </lineage>
</organism>
<proteinExistence type="predicted"/>
<evidence type="ECO:0000256" key="2">
    <source>
        <dbReference type="ARBA" id="ARBA00023287"/>
    </source>
</evidence>
<feature type="transmembrane region" description="Helical" evidence="3">
    <location>
        <begin position="12"/>
        <end position="32"/>
    </location>
</feature>
<dbReference type="AlphaFoldDB" id="A0A917G1Q1"/>
<evidence type="ECO:0000313" key="5">
    <source>
        <dbReference type="Proteomes" id="UP000616608"/>
    </source>
</evidence>
<reference evidence="4" key="1">
    <citation type="journal article" date="2014" name="Int. J. Syst. Evol. Microbiol.">
        <title>Complete genome sequence of Corynebacterium casei LMG S-19264T (=DSM 44701T), isolated from a smear-ripened cheese.</title>
        <authorList>
            <consortium name="US DOE Joint Genome Institute (JGI-PGF)"/>
            <person name="Walter F."/>
            <person name="Albersmeier A."/>
            <person name="Kalinowski J."/>
            <person name="Ruckert C."/>
        </authorList>
    </citation>
    <scope>NUCLEOTIDE SEQUENCE</scope>
    <source>
        <strain evidence="4">CGMCC 1.15760</strain>
    </source>
</reference>
<name>A0A917G1Q1_9BACI</name>
<comment type="caution">
    <text evidence="4">The sequence shown here is derived from an EMBL/GenBank/DDBJ whole genome shotgun (WGS) entry which is preliminary data.</text>
</comment>
<dbReference type="NCBIfam" id="TIGR02532">
    <property type="entry name" value="IV_pilin_GFxxxE"/>
    <property type="match status" value="1"/>
</dbReference>
<dbReference type="InterPro" id="IPR012902">
    <property type="entry name" value="N_methyl_site"/>
</dbReference>
<dbReference type="EMBL" id="BMJT01000003">
    <property type="protein sequence ID" value="GGG17998.1"/>
    <property type="molecule type" value="Genomic_DNA"/>
</dbReference>
<evidence type="ECO:0000256" key="1">
    <source>
        <dbReference type="ARBA" id="ARBA00004241"/>
    </source>
</evidence>
<comment type="subcellular location">
    <subcellularLocation>
        <location evidence="1">Cell surface</location>
    </subcellularLocation>
</comment>
<dbReference type="GO" id="GO:0030420">
    <property type="term" value="P:establishment of competence for transformation"/>
    <property type="evidence" value="ECO:0007669"/>
    <property type="project" value="UniProtKB-KW"/>
</dbReference>